<comment type="subcellular location">
    <subcellularLocation>
        <location evidence="1">Membrane</location>
        <topology evidence="1">Multi-pass membrane protein</topology>
    </subcellularLocation>
</comment>
<sequence>MSHAKETPSGAFLLHLSLLLGWLVPIPFIDIMLPIIIWQTTKKQSPQIEPHARNAINWLISSTVYSVVLMITLVGTVLLPVLWGLRLIFPIIAAIQASKGKVWKYPLTIDFLGARADKQLQRAAIGFLSLVVIPLSALLGSLVWRHRHVNWLASLSPATGTVTQVLEKTGDDGDTLYKPVIKFKVPQQESYEVSSLGWSDYITYKKGASVEVLYSPSDPANAIIDQWFEKWFLITLALVTSGVLLSFSIIPSIFCLVFSRFV</sequence>
<feature type="transmembrane region" description="Helical" evidence="5">
    <location>
        <begin position="58"/>
        <end position="83"/>
    </location>
</feature>
<dbReference type="InterPro" id="IPR021994">
    <property type="entry name" value="DUF3592"/>
</dbReference>
<evidence type="ECO:0000256" key="4">
    <source>
        <dbReference type="ARBA" id="ARBA00023136"/>
    </source>
</evidence>
<keyword evidence="2 5" id="KW-0812">Transmembrane</keyword>
<name>A0A947DIC0_9CYAN</name>
<protein>
    <submittedName>
        <fullName evidence="7">DUF4870 domain-containing protein</fullName>
    </submittedName>
</protein>
<feature type="transmembrane region" description="Helical" evidence="5">
    <location>
        <begin position="12"/>
        <end position="38"/>
    </location>
</feature>
<dbReference type="AlphaFoldDB" id="A0A947DIC0"/>
<keyword evidence="3 5" id="KW-1133">Transmembrane helix</keyword>
<keyword evidence="8" id="KW-1185">Reference proteome</keyword>
<evidence type="ECO:0000259" key="6">
    <source>
        <dbReference type="Pfam" id="PF12158"/>
    </source>
</evidence>
<gene>
    <name evidence="7" type="ORF">IXB50_17355</name>
</gene>
<feature type="transmembrane region" description="Helical" evidence="5">
    <location>
        <begin position="123"/>
        <end position="144"/>
    </location>
</feature>
<dbReference type="Proteomes" id="UP000717364">
    <property type="component" value="Unassembled WGS sequence"/>
</dbReference>
<evidence type="ECO:0000256" key="5">
    <source>
        <dbReference type="SAM" id="Phobius"/>
    </source>
</evidence>
<evidence type="ECO:0000256" key="1">
    <source>
        <dbReference type="ARBA" id="ARBA00004141"/>
    </source>
</evidence>
<feature type="transmembrane region" description="Helical" evidence="5">
    <location>
        <begin position="231"/>
        <end position="258"/>
    </location>
</feature>
<dbReference type="EMBL" id="JADOES010000040">
    <property type="protein sequence ID" value="MBT9317193.1"/>
    <property type="molecule type" value="Genomic_DNA"/>
</dbReference>
<evidence type="ECO:0000256" key="3">
    <source>
        <dbReference type="ARBA" id="ARBA00022989"/>
    </source>
</evidence>
<comment type="caution">
    <text evidence="7">The sequence shown here is derived from an EMBL/GenBank/DDBJ whole genome shotgun (WGS) entry which is preliminary data.</text>
</comment>
<dbReference type="Pfam" id="PF12158">
    <property type="entry name" value="DUF3592"/>
    <property type="match status" value="1"/>
</dbReference>
<feature type="domain" description="DUF3592" evidence="6">
    <location>
        <begin position="158"/>
        <end position="227"/>
    </location>
</feature>
<evidence type="ECO:0000256" key="2">
    <source>
        <dbReference type="ARBA" id="ARBA00022692"/>
    </source>
</evidence>
<organism evidence="7 8">
    <name type="scientific">Leptothoe spongobia TAU-MAC 1115</name>
    <dbReference type="NCBI Taxonomy" id="1967444"/>
    <lineage>
        <taxon>Bacteria</taxon>
        <taxon>Bacillati</taxon>
        <taxon>Cyanobacteriota</taxon>
        <taxon>Cyanophyceae</taxon>
        <taxon>Nodosilineales</taxon>
        <taxon>Cymatolegaceae</taxon>
        <taxon>Leptothoe</taxon>
        <taxon>Leptothoe spongobia</taxon>
    </lineage>
</organism>
<reference evidence="7" key="1">
    <citation type="submission" date="2020-11" db="EMBL/GenBank/DDBJ databases">
        <authorList>
            <person name="Konstantinou D."/>
            <person name="Gkelis S."/>
            <person name="Popin R."/>
            <person name="Fewer D."/>
            <person name="Sivonen K."/>
        </authorList>
    </citation>
    <scope>NUCLEOTIDE SEQUENCE</scope>
    <source>
        <strain evidence="7">TAU-MAC 1115</strain>
    </source>
</reference>
<proteinExistence type="predicted"/>
<accession>A0A947DIC0</accession>
<evidence type="ECO:0000313" key="7">
    <source>
        <dbReference type="EMBL" id="MBT9317193.1"/>
    </source>
</evidence>
<keyword evidence="4 5" id="KW-0472">Membrane</keyword>
<dbReference type="RefSeq" id="WP_215610260.1">
    <property type="nucleotide sequence ID" value="NZ_JADOES010000040.1"/>
</dbReference>
<evidence type="ECO:0000313" key="8">
    <source>
        <dbReference type="Proteomes" id="UP000717364"/>
    </source>
</evidence>
<reference evidence="7" key="2">
    <citation type="journal article" date="2021" name="Mar. Drugs">
        <title>Genome Reduction and Secondary Metabolism of the Marine Sponge-Associated Cyanobacterium Leptothoe.</title>
        <authorList>
            <person name="Konstantinou D."/>
            <person name="Popin R.V."/>
            <person name="Fewer D.P."/>
            <person name="Sivonen K."/>
            <person name="Gkelis S."/>
        </authorList>
    </citation>
    <scope>NUCLEOTIDE SEQUENCE</scope>
    <source>
        <strain evidence="7">TAU-MAC 1115</strain>
    </source>
</reference>
<dbReference type="Pfam" id="PF09685">
    <property type="entry name" value="MamF_MmsF"/>
    <property type="match status" value="1"/>
</dbReference>
<dbReference type="InterPro" id="IPR019109">
    <property type="entry name" value="MamF_MmsF"/>
</dbReference>